<comment type="caution">
    <text evidence="2">The sequence shown here is derived from an EMBL/GenBank/DDBJ whole genome shotgun (WGS) entry which is preliminary data.</text>
</comment>
<dbReference type="EMBL" id="CAUOFW020002897">
    <property type="protein sequence ID" value="CAK9156682.1"/>
    <property type="molecule type" value="Genomic_DNA"/>
</dbReference>
<dbReference type="EMBL" id="CAUOFW020000904">
    <property type="protein sequence ID" value="CAK9138685.1"/>
    <property type="molecule type" value="Genomic_DNA"/>
</dbReference>
<dbReference type="Proteomes" id="UP001642360">
    <property type="component" value="Unassembled WGS sequence"/>
</dbReference>
<keyword evidence="3" id="KW-1185">Reference proteome</keyword>
<gene>
    <name evidence="2" type="ORF">ILEXP_LOCUS25230</name>
    <name evidence="1" type="ORF">ILEXP_LOCUS6031</name>
</gene>
<evidence type="ECO:0000313" key="3">
    <source>
        <dbReference type="Proteomes" id="UP001642360"/>
    </source>
</evidence>
<organism evidence="2 3">
    <name type="scientific">Ilex paraguariensis</name>
    <name type="common">yerba mate</name>
    <dbReference type="NCBI Taxonomy" id="185542"/>
    <lineage>
        <taxon>Eukaryota</taxon>
        <taxon>Viridiplantae</taxon>
        <taxon>Streptophyta</taxon>
        <taxon>Embryophyta</taxon>
        <taxon>Tracheophyta</taxon>
        <taxon>Spermatophyta</taxon>
        <taxon>Magnoliopsida</taxon>
        <taxon>eudicotyledons</taxon>
        <taxon>Gunneridae</taxon>
        <taxon>Pentapetalae</taxon>
        <taxon>asterids</taxon>
        <taxon>campanulids</taxon>
        <taxon>Aquifoliales</taxon>
        <taxon>Aquifoliaceae</taxon>
        <taxon>Ilex</taxon>
    </lineage>
</organism>
<dbReference type="AlphaFoldDB" id="A0ABC8SHK7"/>
<protein>
    <submittedName>
        <fullName evidence="2">Uncharacterized protein</fullName>
    </submittedName>
</protein>
<feature type="non-terminal residue" evidence="2">
    <location>
        <position position="80"/>
    </location>
</feature>
<reference evidence="2 3" key="1">
    <citation type="submission" date="2024-02" db="EMBL/GenBank/DDBJ databases">
        <authorList>
            <person name="Vignale AGUSTIN F."/>
            <person name="Sosa J E."/>
            <person name="Modenutti C."/>
        </authorList>
    </citation>
    <scope>NUCLEOTIDE SEQUENCE [LARGE SCALE GENOMIC DNA]</scope>
</reference>
<evidence type="ECO:0000313" key="1">
    <source>
        <dbReference type="EMBL" id="CAK9138685.1"/>
    </source>
</evidence>
<name>A0ABC8SHK7_9AQUA</name>
<sequence length="80" mass="8660">MAEVEMSSIDAKEVVQVSKATAQARQTTQLLGEPVFDVLGLPVHGEDMLAARKRVLRANMDGHILDSADLIHQAPRGIDP</sequence>
<evidence type="ECO:0000313" key="2">
    <source>
        <dbReference type="EMBL" id="CAK9156682.1"/>
    </source>
</evidence>
<proteinExistence type="predicted"/>
<accession>A0ABC8SHK7</accession>